<dbReference type="OrthoDB" id="9800507at2"/>
<protein>
    <recommendedName>
        <fullName evidence="7 8">Peptidyl-tRNA hydrolase</fullName>
        <shortName evidence="8">Pth</shortName>
        <ecNumber evidence="1 8">3.1.1.29</ecNumber>
    </recommendedName>
</protein>
<dbReference type="CDD" id="cd00462">
    <property type="entry name" value="PTH"/>
    <property type="match status" value="1"/>
</dbReference>
<comment type="catalytic activity">
    <reaction evidence="6 8 9">
        <text>an N-acyl-L-alpha-aminoacyl-tRNA + H2O = an N-acyl-L-amino acid + a tRNA + H(+)</text>
        <dbReference type="Rhea" id="RHEA:54448"/>
        <dbReference type="Rhea" id="RHEA-COMP:10123"/>
        <dbReference type="Rhea" id="RHEA-COMP:13883"/>
        <dbReference type="ChEBI" id="CHEBI:15377"/>
        <dbReference type="ChEBI" id="CHEBI:15378"/>
        <dbReference type="ChEBI" id="CHEBI:59874"/>
        <dbReference type="ChEBI" id="CHEBI:78442"/>
        <dbReference type="ChEBI" id="CHEBI:138191"/>
        <dbReference type="EC" id="3.1.1.29"/>
    </reaction>
</comment>
<dbReference type="PANTHER" id="PTHR17224">
    <property type="entry name" value="PEPTIDYL-TRNA HYDROLASE"/>
    <property type="match status" value="1"/>
</dbReference>
<feature type="active site" description="Proton acceptor" evidence="8">
    <location>
        <position position="26"/>
    </location>
</feature>
<dbReference type="GO" id="GO:0006515">
    <property type="term" value="P:protein quality control for misfolded or incompletely synthesized proteins"/>
    <property type="evidence" value="ECO:0007669"/>
    <property type="project" value="UniProtKB-UniRule"/>
</dbReference>
<dbReference type="Gene3D" id="3.40.50.1470">
    <property type="entry name" value="Peptidyl-tRNA hydrolase"/>
    <property type="match status" value="1"/>
</dbReference>
<dbReference type="InterPro" id="IPR018171">
    <property type="entry name" value="Pept_tRNA_hydro_CS"/>
</dbReference>
<comment type="caution">
    <text evidence="11">The sequence shown here is derived from an EMBL/GenBank/DDBJ whole genome shotgun (WGS) entry which is preliminary data.</text>
</comment>
<feature type="binding site" evidence="8">
    <location>
        <position position="120"/>
    </location>
    <ligand>
        <name>tRNA</name>
        <dbReference type="ChEBI" id="CHEBI:17843"/>
    </ligand>
</feature>
<dbReference type="FunFam" id="3.40.50.1470:FF:000001">
    <property type="entry name" value="Peptidyl-tRNA hydrolase"/>
    <property type="match status" value="1"/>
</dbReference>
<evidence type="ECO:0000313" key="12">
    <source>
        <dbReference type="Proteomes" id="UP000271624"/>
    </source>
</evidence>
<feature type="site" description="Stabilizes the basic form of H active site to accept a proton" evidence="8">
    <location>
        <position position="99"/>
    </location>
</feature>
<comment type="function">
    <text evidence="8">Hydrolyzes ribosome-free peptidyl-tRNAs (with 1 or more amino acids incorporated), which drop off the ribosome during protein synthesis, or as a result of ribosome stalling.</text>
</comment>
<dbReference type="PANTHER" id="PTHR17224:SF1">
    <property type="entry name" value="PEPTIDYL-TRNA HYDROLASE"/>
    <property type="match status" value="1"/>
</dbReference>
<dbReference type="GO" id="GO:0072344">
    <property type="term" value="P:rescue of stalled ribosome"/>
    <property type="evidence" value="ECO:0007669"/>
    <property type="project" value="UniProtKB-UniRule"/>
</dbReference>
<dbReference type="GO" id="GO:0005737">
    <property type="term" value="C:cytoplasm"/>
    <property type="evidence" value="ECO:0007669"/>
    <property type="project" value="UniProtKB-SubCell"/>
</dbReference>
<dbReference type="InterPro" id="IPR001328">
    <property type="entry name" value="Pept_tRNA_hydro"/>
</dbReference>
<comment type="subunit">
    <text evidence="8">Monomer.</text>
</comment>
<dbReference type="Proteomes" id="UP000271624">
    <property type="component" value="Unassembled WGS sequence"/>
</dbReference>
<dbReference type="Pfam" id="PF01195">
    <property type="entry name" value="Pept_tRNA_hydro"/>
    <property type="match status" value="1"/>
</dbReference>
<feature type="binding site" evidence="8">
    <location>
        <position position="72"/>
    </location>
    <ligand>
        <name>tRNA</name>
        <dbReference type="ChEBI" id="CHEBI:17843"/>
    </ligand>
</feature>
<comment type="function">
    <text evidence="8">Catalyzes the release of premature peptidyl moieties from peptidyl-tRNA molecules trapped in stalled 50S ribosomal subunits, and thus maintains levels of free tRNAs and 50S ribosomes.</text>
</comment>
<comment type="subcellular location">
    <subcellularLocation>
        <location evidence="8">Cytoplasm</location>
    </subcellularLocation>
</comment>
<dbReference type="EC" id="3.1.1.29" evidence="1 8"/>
<dbReference type="NCBIfam" id="TIGR00447">
    <property type="entry name" value="pth"/>
    <property type="match status" value="1"/>
</dbReference>
<keyword evidence="3 8" id="KW-0378">Hydrolase</keyword>
<evidence type="ECO:0000256" key="3">
    <source>
        <dbReference type="ARBA" id="ARBA00022801"/>
    </source>
</evidence>
<dbReference type="RefSeq" id="WP_127084624.1">
    <property type="nucleotide sequence ID" value="NZ_RSCL01000018.1"/>
</dbReference>
<feature type="binding site" evidence="8">
    <location>
        <position position="74"/>
    </location>
    <ligand>
        <name>tRNA</name>
        <dbReference type="ChEBI" id="CHEBI:17843"/>
    </ligand>
</feature>
<dbReference type="PROSITE" id="PS01195">
    <property type="entry name" value="PEPT_TRNA_HYDROL_1"/>
    <property type="match status" value="1"/>
</dbReference>
<keyword evidence="12" id="KW-1185">Reference proteome</keyword>
<reference evidence="11" key="1">
    <citation type="submission" date="2018-12" db="EMBL/GenBank/DDBJ databases">
        <authorList>
            <person name="Will S."/>
            <person name="Neumann-Schaal M."/>
            <person name="Henke P."/>
        </authorList>
    </citation>
    <scope>NUCLEOTIDE SEQUENCE</scope>
    <source>
        <strain evidence="11">PCC 7102</strain>
    </source>
</reference>
<evidence type="ECO:0000256" key="2">
    <source>
        <dbReference type="ARBA" id="ARBA00022555"/>
    </source>
</evidence>
<proteinExistence type="inferred from homology"/>
<evidence type="ECO:0000256" key="4">
    <source>
        <dbReference type="ARBA" id="ARBA00022884"/>
    </source>
</evidence>
<organism evidence="11 12">
    <name type="scientific">Dulcicalothrix desertica PCC 7102</name>
    <dbReference type="NCBI Taxonomy" id="232991"/>
    <lineage>
        <taxon>Bacteria</taxon>
        <taxon>Bacillati</taxon>
        <taxon>Cyanobacteriota</taxon>
        <taxon>Cyanophyceae</taxon>
        <taxon>Nostocales</taxon>
        <taxon>Calotrichaceae</taxon>
        <taxon>Dulcicalothrix</taxon>
    </lineage>
</organism>
<dbReference type="HAMAP" id="MF_00083">
    <property type="entry name" value="Pept_tRNA_hydro_bact"/>
    <property type="match status" value="1"/>
</dbReference>
<keyword evidence="2 8" id="KW-0820">tRNA-binding</keyword>
<keyword evidence="8" id="KW-0963">Cytoplasm</keyword>
<name>A0A3S1AZ97_9CYAN</name>
<gene>
    <name evidence="8 11" type="primary">pth</name>
    <name evidence="11" type="ORF">DSM106972_064370</name>
</gene>
<evidence type="ECO:0000313" key="11">
    <source>
        <dbReference type="EMBL" id="RUT01814.1"/>
    </source>
</evidence>
<reference evidence="11" key="2">
    <citation type="journal article" date="2019" name="Genome Biol. Evol.">
        <title>Day and night: Metabolic profiles and evolutionary relationships of six axenic non-marine cyanobacteria.</title>
        <authorList>
            <person name="Will S.E."/>
            <person name="Henke P."/>
            <person name="Boedeker C."/>
            <person name="Huang S."/>
            <person name="Brinkmann H."/>
            <person name="Rohde M."/>
            <person name="Jarek M."/>
            <person name="Friedl T."/>
            <person name="Seufert S."/>
            <person name="Schumacher M."/>
            <person name="Overmann J."/>
            <person name="Neumann-Schaal M."/>
            <person name="Petersen J."/>
        </authorList>
    </citation>
    <scope>NUCLEOTIDE SEQUENCE [LARGE SCALE GENOMIC DNA]</scope>
    <source>
        <strain evidence="11">PCC 7102</strain>
    </source>
</reference>
<evidence type="ECO:0000256" key="6">
    <source>
        <dbReference type="ARBA" id="ARBA00048707"/>
    </source>
</evidence>
<evidence type="ECO:0000256" key="10">
    <source>
        <dbReference type="RuleBase" id="RU004320"/>
    </source>
</evidence>
<evidence type="ECO:0000256" key="5">
    <source>
        <dbReference type="ARBA" id="ARBA00038063"/>
    </source>
</evidence>
<evidence type="ECO:0000256" key="8">
    <source>
        <dbReference type="HAMAP-Rule" id="MF_00083"/>
    </source>
</evidence>
<accession>A0A3S1AZ97</accession>
<feature type="site" description="Discriminates between blocked and unblocked aminoacyl-tRNA" evidence="8">
    <location>
        <position position="16"/>
    </location>
</feature>
<evidence type="ECO:0000256" key="1">
    <source>
        <dbReference type="ARBA" id="ARBA00013260"/>
    </source>
</evidence>
<dbReference type="SUPFAM" id="SSF53178">
    <property type="entry name" value="Peptidyl-tRNA hydrolase-like"/>
    <property type="match status" value="1"/>
</dbReference>
<evidence type="ECO:0000256" key="9">
    <source>
        <dbReference type="RuleBase" id="RU000673"/>
    </source>
</evidence>
<dbReference type="EMBL" id="RSCL01000018">
    <property type="protein sequence ID" value="RUT01814.1"/>
    <property type="molecule type" value="Genomic_DNA"/>
</dbReference>
<feature type="binding site" evidence="8">
    <location>
        <position position="21"/>
    </location>
    <ligand>
        <name>tRNA</name>
        <dbReference type="ChEBI" id="CHEBI:17843"/>
    </ligand>
</feature>
<evidence type="ECO:0000256" key="7">
    <source>
        <dbReference type="ARBA" id="ARBA00050038"/>
    </source>
</evidence>
<sequence>MDKTIVIPQLIVGLGNPEPKYEQTRHNIGFAAIDALTRTLKISVSENKKFQGEYGEGSIGGDKIRLLKPLTYMNRSGQSIQAVLNWYKLSPESVLIIYDDMDLPLGKTRLRLSGSAGGHNGMKSAIAHLGTDNFPRLRIGIGRPKNEQVEDTKTISHVLGKFNASENQLMTDVLDFVVEIVELSVKQGVEKAMNRCNSKTFAAPSLDKPD</sequence>
<dbReference type="InterPro" id="IPR036416">
    <property type="entry name" value="Pept_tRNA_hydro_sf"/>
</dbReference>
<keyword evidence="4 8" id="KW-0694">RNA-binding</keyword>
<comment type="similarity">
    <text evidence="5 8 10">Belongs to the PTH family.</text>
</comment>
<dbReference type="GO" id="GO:0000049">
    <property type="term" value="F:tRNA binding"/>
    <property type="evidence" value="ECO:0007669"/>
    <property type="project" value="UniProtKB-UniRule"/>
</dbReference>
<dbReference type="GO" id="GO:0004045">
    <property type="term" value="F:peptidyl-tRNA hydrolase activity"/>
    <property type="evidence" value="ECO:0007669"/>
    <property type="project" value="UniProtKB-UniRule"/>
</dbReference>
<dbReference type="AlphaFoldDB" id="A0A3S1AZ97"/>